<dbReference type="Pfam" id="PF22691">
    <property type="entry name" value="Thiolase_C_1"/>
    <property type="match status" value="1"/>
</dbReference>
<evidence type="ECO:0000313" key="4">
    <source>
        <dbReference type="Proteomes" id="UP001196565"/>
    </source>
</evidence>
<dbReference type="EMBL" id="JAHYBZ010000011">
    <property type="protein sequence ID" value="MBW6401290.1"/>
    <property type="molecule type" value="Genomic_DNA"/>
</dbReference>
<proteinExistence type="predicted"/>
<protein>
    <submittedName>
        <fullName evidence="3">Thiolase family protein</fullName>
    </submittedName>
</protein>
<keyword evidence="4" id="KW-1185">Reference proteome</keyword>
<dbReference type="Proteomes" id="UP001196565">
    <property type="component" value="Unassembled WGS sequence"/>
</dbReference>
<comment type="caution">
    <text evidence="3">The sequence shown here is derived from an EMBL/GenBank/DDBJ whole genome shotgun (WGS) entry which is preliminary data.</text>
</comment>
<dbReference type="Gene3D" id="3.40.47.10">
    <property type="match status" value="1"/>
</dbReference>
<organism evidence="3 4">
    <name type="scientific">Roseomonas alba</name>
    <dbReference type="NCBI Taxonomy" id="2846776"/>
    <lineage>
        <taxon>Bacteria</taxon>
        <taxon>Pseudomonadati</taxon>
        <taxon>Pseudomonadota</taxon>
        <taxon>Alphaproteobacteria</taxon>
        <taxon>Acetobacterales</taxon>
        <taxon>Roseomonadaceae</taxon>
        <taxon>Roseomonas</taxon>
    </lineage>
</organism>
<dbReference type="PANTHER" id="PTHR42870:SF1">
    <property type="entry name" value="NON-SPECIFIC LIPID-TRANSFER PROTEIN-LIKE 2"/>
    <property type="match status" value="1"/>
</dbReference>
<name>A0ABS7AG67_9PROT</name>
<dbReference type="CDD" id="cd00829">
    <property type="entry name" value="SCP-x_thiolase"/>
    <property type="match status" value="1"/>
</dbReference>
<dbReference type="InterPro" id="IPR020616">
    <property type="entry name" value="Thiolase_N"/>
</dbReference>
<dbReference type="InterPro" id="IPR016039">
    <property type="entry name" value="Thiolase-like"/>
</dbReference>
<dbReference type="SUPFAM" id="SSF53901">
    <property type="entry name" value="Thiolase-like"/>
    <property type="match status" value="2"/>
</dbReference>
<evidence type="ECO:0000259" key="1">
    <source>
        <dbReference type="Pfam" id="PF00108"/>
    </source>
</evidence>
<reference evidence="3 4" key="1">
    <citation type="submission" date="2021-07" db="EMBL/GenBank/DDBJ databases">
        <authorList>
            <person name="So Y."/>
        </authorList>
    </citation>
    <scope>NUCLEOTIDE SEQUENCE [LARGE SCALE GENOMIC DNA]</scope>
    <source>
        <strain evidence="3 4">HJA6</strain>
    </source>
</reference>
<dbReference type="PIRSF" id="PIRSF000429">
    <property type="entry name" value="Ac-CoA_Ac_transf"/>
    <property type="match status" value="1"/>
</dbReference>
<dbReference type="InterPro" id="IPR002155">
    <property type="entry name" value="Thiolase"/>
</dbReference>
<sequence>MTGAADTAVGEVPGSSCMGLHAEAASAALIDAGLKPSDIDGVLCAYSFTEPHLMLASVFCEYFGIQPAYSAAIQAGGATGCIMAMQAAALVEAGICRHALVVAGDNRLSGLSRDKAVATLADVGHPQFERPFGVTIPALYGLVAQAYMHEYGATPEHMAAMAVNSRTHAARNPKAQMRKPITVADVLASRFIAEPLRLLDCCLISDGGAALVVSAADAARDTAKRGIAMLGTGQKNTHEHLIAAPSLTAFGCRDSAAQAFGRAGVRPSDIDVAEIYDSFTITLLVELESIGFFDKGEAGPAALAGALDLGGRLPCNTHGGLMSYAHSGAAGGLFHVVEAVRQLRGEATGRQVGDAELAFVHGDGGILSAHCSLVLGRQ</sequence>
<dbReference type="PANTHER" id="PTHR42870">
    <property type="entry name" value="ACETYL-COA C-ACETYLTRANSFERASE"/>
    <property type="match status" value="1"/>
</dbReference>
<evidence type="ECO:0000313" key="3">
    <source>
        <dbReference type="EMBL" id="MBW6401290.1"/>
    </source>
</evidence>
<feature type="domain" description="Thiolase C-terminal" evidence="2">
    <location>
        <begin position="233"/>
        <end position="377"/>
    </location>
</feature>
<dbReference type="InterPro" id="IPR055140">
    <property type="entry name" value="Thiolase_C_2"/>
</dbReference>
<gene>
    <name evidence="3" type="ORF">KPL78_25760</name>
</gene>
<accession>A0ABS7AG67</accession>
<evidence type="ECO:0000259" key="2">
    <source>
        <dbReference type="Pfam" id="PF22691"/>
    </source>
</evidence>
<dbReference type="Pfam" id="PF00108">
    <property type="entry name" value="Thiolase_N"/>
    <property type="match status" value="1"/>
</dbReference>
<feature type="domain" description="Thiolase N-terminal" evidence="1">
    <location>
        <begin position="8"/>
        <end position="215"/>
    </location>
</feature>